<feature type="compositionally biased region" description="Low complexity" evidence="1">
    <location>
        <begin position="415"/>
        <end position="432"/>
    </location>
</feature>
<proteinExistence type="predicted"/>
<dbReference type="EMBL" id="JRKL02003535">
    <property type="protein sequence ID" value="KAF3954936.1"/>
    <property type="molecule type" value="Genomic_DNA"/>
</dbReference>
<reference evidence="2" key="1">
    <citation type="submission" date="2020-03" db="EMBL/GenBank/DDBJ databases">
        <title>Castanea mollissima Vanexum genome sequencing.</title>
        <authorList>
            <person name="Staton M."/>
        </authorList>
    </citation>
    <scope>NUCLEOTIDE SEQUENCE</scope>
    <source>
        <tissue evidence="2">Leaf</tissue>
    </source>
</reference>
<dbReference type="Proteomes" id="UP000737018">
    <property type="component" value="Unassembled WGS sequence"/>
</dbReference>
<dbReference type="OrthoDB" id="1931260at2759"/>
<dbReference type="PANTHER" id="PTHR33737:SF2">
    <property type="entry name" value="OS12G0102700 PROTEIN"/>
    <property type="match status" value="1"/>
</dbReference>
<dbReference type="PANTHER" id="PTHR33737">
    <property type="entry name" value="OS05G0121800 PROTEIN"/>
    <property type="match status" value="1"/>
</dbReference>
<dbReference type="GO" id="GO:0008017">
    <property type="term" value="F:microtubule binding"/>
    <property type="evidence" value="ECO:0007669"/>
    <property type="project" value="InterPro"/>
</dbReference>
<dbReference type="AlphaFoldDB" id="A0A8J4QMJ7"/>
<feature type="compositionally biased region" description="Polar residues" evidence="1">
    <location>
        <begin position="570"/>
        <end position="586"/>
    </location>
</feature>
<feature type="region of interest" description="Disordered" evidence="1">
    <location>
        <begin position="569"/>
        <end position="640"/>
    </location>
</feature>
<gene>
    <name evidence="2" type="ORF">CMV_019781</name>
</gene>
<sequence>MDADFVKRNNDLQGRRLSLIDVSSEDDSLLFSSSFSESLHHSFSENEEHGSVELLESADTNTLEDTFGSFDHMEQVPQPSESKEPEMTTKNRKYNLRKSLAWDSAFFTSAGVLEPEELSSIIEGVESVEKHKLPGIQEEIHRSAESISTLASLESESLTLGSLEADLFEDVRASIQKSSAASNVANARSIAAPAVTGIQSIRSSKKVDFVSRNKIKAKSTSNKSNVGLQGPGKMTKPVFGSPHVSQSFAKRGEPTSLAKRPKVGKDSPSSTTLTKRASLGGHHVKIVKDDARSAIGRGALVPKLPALGGLRNVVPRPTESSKSSSLGSSNATKTLPTSSSFDSSGSASSDNSSISTQNSMKRKIESGTGNPPSFGSTSKTPSRTPSRTPSINKVQSGSSHLSHLMSVPKLTPNTSPASSISEWSSESSSSCSTVKQMSNNSRVSFDATSCKGISLDSDATHVLESQKHCIEQGSVGHETHMTGLLGQCVKRASLGSGALLHPASAKPSGLRLPSPKIGFFDGAKLAGRTPPGRIPSHPVVPNGLPKIGAGSVRPNGGPNEAKFGKPVRTLTANSNVKPDPQPTSLNMKPKSPTPLPESPFAAIQGSSASRNVKTCPGKSPKVQNKISPRTVGKSQPKAEKIDSEGCDVGICDSETKGSAYRLDMKVTPINGGLNTSDSGTISYIVNINPGQKVGEDAIYDQHNPKYDLHLINSTYEKEKLNFEDQVDGLSRQVGSMDINKESQNNLIGDSLSLFRLNAGSKDDSDSLELPSQRELHDFPQQDENLKCLSKPTPSLSPSMFEVTVSPRIPFSVKDSYCNMDGLFDVSTGSAVSNSIVVYFLQGAAVLVAETSV</sequence>
<evidence type="ECO:0000313" key="3">
    <source>
        <dbReference type="Proteomes" id="UP000737018"/>
    </source>
</evidence>
<keyword evidence="3" id="KW-1185">Reference proteome</keyword>
<comment type="caution">
    <text evidence="2">The sequence shown here is derived from an EMBL/GenBank/DDBJ whole genome shotgun (WGS) entry which is preliminary data.</text>
</comment>
<feature type="compositionally biased region" description="Low complexity" evidence="1">
    <location>
        <begin position="320"/>
        <end position="329"/>
    </location>
</feature>
<organism evidence="2 3">
    <name type="scientific">Castanea mollissima</name>
    <name type="common">Chinese chestnut</name>
    <dbReference type="NCBI Taxonomy" id="60419"/>
    <lineage>
        <taxon>Eukaryota</taxon>
        <taxon>Viridiplantae</taxon>
        <taxon>Streptophyta</taxon>
        <taxon>Embryophyta</taxon>
        <taxon>Tracheophyta</taxon>
        <taxon>Spermatophyta</taxon>
        <taxon>Magnoliopsida</taxon>
        <taxon>eudicotyledons</taxon>
        <taxon>Gunneridae</taxon>
        <taxon>Pentapetalae</taxon>
        <taxon>rosids</taxon>
        <taxon>fabids</taxon>
        <taxon>Fagales</taxon>
        <taxon>Fagaceae</taxon>
        <taxon>Castanea</taxon>
    </lineage>
</organism>
<feature type="compositionally biased region" description="Low complexity" evidence="1">
    <location>
        <begin position="338"/>
        <end position="359"/>
    </location>
</feature>
<evidence type="ECO:0000256" key="1">
    <source>
        <dbReference type="SAM" id="MobiDB-lite"/>
    </source>
</evidence>
<dbReference type="InterPro" id="IPR045882">
    <property type="entry name" value="GPT1/2"/>
</dbReference>
<feature type="compositionally biased region" description="Polar residues" evidence="1">
    <location>
        <begin position="218"/>
        <end position="227"/>
    </location>
</feature>
<protein>
    <submittedName>
        <fullName evidence="2">Uncharacterized protein</fullName>
    </submittedName>
</protein>
<accession>A0A8J4QMJ7</accession>
<feature type="region of interest" description="Disordered" evidence="1">
    <location>
        <begin position="309"/>
        <end position="438"/>
    </location>
</feature>
<feature type="compositionally biased region" description="Low complexity" evidence="1">
    <location>
        <begin position="376"/>
        <end position="390"/>
    </location>
</feature>
<evidence type="ECO:0000313" key="2">
    <source>
        <dbReference type="EMBL" id="KAF3954936.1"/>
    </source>
</evidence>
<feature type="compositionally biased region" description="Polar residues" evidence="1">
    <location>
        <begin position="391"/>
        <end position="401"/>
    </location>
</feature>
<name>A0A8J4QMJ7_9ROSI</name>
<feature type="region of interest" description="Disordered" evidence="1">
    <location>
        <begin position="216"/>
        <end position="278"/>
    </location>
</feature>